<dbReference type="SMART" id="SM01321">
    <property type="entry name" value="Y1_Tnp"/>
    <property type="match status" value="1"/>
</dbReference>
<sequence length="326" mass="37107">MPKPRERQISLLDTPYYHVCSRVVRQAFLCGVDENTGKSYEHRRGWVEARIHQLSQVYSIDVCAYAVMHNHVHIVLYVDTEQAKGWSIEEVLNRWHQLFKGTLLTQQYTSNQPLDKFQLASVDATAEIYRKRLMDISWFMRSLNESIARQANAEDNCTGRFWEGRFKSQALLDEAALLACMAYVDLNPVRAAIAETPEQSSFTSIQLRVKLALKGEQPKPLMPFIGSEKDNISNGLKFTLEDYLTLVDSTGRVIREDKPGAIAKNTEAILTRLHIPTASWLKLTTEFEHTFTGAVGSPQHLTEFTQHVGLKRCHGIANSKQWLNTA</sequence>
<keyword evidence="3" id="KW-1185">Reference proteome</keyword>
<reference evidence="2 3" key="2">
    <citation type="journal article" date="2022" name="Mar. Drugs">
        <title>Bioassay-Guided Fractionation Leads to the Detection of Cholic Acid Generated by the Rare Thalassomonas sp.</title>
        <authorList>
            <person name="Pheiffer F."/>
            <person name="Schneider Y.K."/>
            <person name="Hansen E.H."/>
            <person name="Andersen J.H."/>
            <person name="Isaksson J."/>
            <person name="Busche T."/>
            <person name="R C."/>
            <person name="Kalinowski J."/>
            <person name="Zyl L.V."/>
            <person name="Trindade M."/>
        </authorList>
    </citation>
    <scope>NUCLEOTIDE SEQUENCE [LARGE SCALE GENOMIC DNA]</scope>
    <source>
        <strain evidence="2 3">XOM25</strain>
    </source>
</reference>
<dbReference type="EMBL" id="CP059734">
    <property type="protein sequence ID" value="WDE08728.1"/>
    <property type="molecule type" value="Genomic_DNA"/>
</dbReference>
<name>A0AAF0CCW5_9GAMM</name>
<organism evidence="2 3">
    <name type="scientific">Thalassomonas viridans</name>
    <dbReference type="NCBI Taxonomy" id="137584"/>
    <lineage>
        <taxon>Bacteria</taxon>
        <taxon>Pseudomonadati</taxon>
        <taxon>Pseudomonadota</taxon>
        <taxon>Gammaproteobacteria</taxon>
        <taxon>Alteromonadales</taxon>
        <taxon>Colwelliaceae</taxon>
        <taxon>Thalassomonas</taxon>
    </lineage>
</organism>
<reference evidence="2 3" key="1">
    <citation type="journal article" date="2015" name="Genome Announc.">
        <title>Draft Genome Sequences of Marine Isolates of Thalassomonas viridans and Thalassomonas actiniarum.</title>
        <authorList>
            <person name="Olonade I."/>
            <person name="van Zyl L.J."/>
            <person name="Trindade M."/>
        </authorList>
    </citation>
    <scope>NUCLEOTIDE SEQUENCE [LARGE SCALE GENOMIC DNA]</scope>
    <source>
        <strain evidence="2 3">XOM25</strain>
    </source>
</reference>
<dbReference type="Gene3D" id="3.30.70.1290">
    <property type="entry name" value="Transposase IS200-like"/>
    <property type="match status" value="1"/>
</dbReference>
<dbReference type="GO" id="GO:0006313">
    <property type="term" value="P:DNA transposition"/>
    <property type="evidence" value="ECO:0007669"/>
    <property type="project" value="InterPro"/>
</dbReference>
<feature type="domain" description="Transposase IS200-like" evidence="1">
    <location>
        <begin position="12"/>
        <end position="187"/>
    </location>
</feature>
<dbReference type="RefSeq" id="WP_044839811.1">
    <property type="nucleotide sequence ID" value="NZ_CP059734.1"/>
</dbReference>
<dbReference type="GO" id="GO:0004803">
    <property type="term" value="F:transposase activity"/>
    <property type="evidence" value="ECO:0007669"/>
    <property type="project" value="InterPro"/>
</dbReference>
<evidence type="ECO:0000313" key="2">
    <source>
        <dbReference type="EMBL" id="WDE08728.1"/>
    </source>
</evidence>
<dbReference type="SUPFAM" id="SSF143422">
    <property type="entry name" value="Transposase IS200-like"/>
    <property type="match status" value="1"/>
</dbReference>
<dbReference type="InterPro" id="IPR002686">
    <property type="entry name" value="Transposase_17"/>
</dbReference>
<proteinExistence type="predicted"/>
<gene>
    <name evidence="2" type="ORF">SG34_033025</name>
</gene>
<dbReference type="KEGG" id="tvd:SG34_033025"/>
<dbReference type="Proteomes" id="UP000032352">
    <property type="component" value="Chromosome pTvir"/>
</dbReference>
<dbReference type="AlphaFoldDB" id="A0AAF0CCW5"/>
<evidence type="ECO:0000313" key="3">
    <source>
        <dbReference type="Proteomes" id="UP000032352"/>
    </source>
</evidence>
<dbReference type="GO" id="GO:0003677">
    <property type="term" value="F:DNA binding"/>
    <property type="evidence" value="ECO:0007669"/>
    <property type="project" value="InterPro"/>
</dbReference>
<accession>A0AAF0CCW5</accession>
<dbReference type="InterPro" id="IPR036515">
    <property type="entry name" value="Transposase_17_sf"/>
</dbReference>
<dbReference type="PANTHER" id="PTHR34322">
    <property type="entry name" value="TRANSPOSASE, Y1_TNP DOMAIN-CONTAINING"/>
    <property type="match status" value="1"/>
</dbReference>
<protein>
    <submittedName>
        <fullName evidence="2">Transposase</fullName>
    </submittedName>
</protein>
<evidence type="ECO:0000259" key="1">
    <source>
        <dbReference type="SMART" id="SM01321"/>
    </source>
</evidence>
<dbReference type="PANTHER" id="PTHR34322:SF2">
    <property type="entry name" value="TRANSPOSASE IS200-LIKE DOMAIN-CONTAINING PROTEIN"/>
    <property type="match status" value="1"/>
</dbReference>